<dbReference type="EMBL" id="JAMQJY010000003">
    <property type="protein sequence ID" value="MCM2677294.1"/>
    <property type="molecule type" value="Genomic_DNA"/>
</dbReference>
<name>A0ABT0XPX7_9BACI</name>
<dbReference type="Pfam" id="PF00496">
    <property type="entry name" value="SBP_bac_5"/>
    <property type="match status" value="1"/>
</dbReference>
<feature type="domain" description="Solute-binding protein family 5" evidence="2">
    <location>
        <begin position="175"/>
        <end position="399"/>
    </location>
</feature>
<feature type="domain" description="Transcriptional regulator SgrR N-terminal HTH" evidence="3">
    <location>
        <begin position="10"/>
        <end position="100"/>
    </location>
</feature>
<dbReference type="Proteomes" id="UP001203665">
    <property type="component" value="Unassembled WGS sequence"/>
</dbReference>
<evidence type="ECO:0000313" key="4">
    <source>
        <dbReference type="EMBL" id="MCM2677294.1"/>
    </source>
</evidence>
<proteinExistence type="predicted"/>
<evidence type="ECO:0000259" key="2">
    <source>
        <dbReference type="Pfam" id="PF00496"/>
    </source>
</evidence>
<organism evidence="4 5">
    <name type="scientific">Alkalicoccobacillus plakortidis</name>
    <dbReference type="NCBI Taxonomy" id="444060"/>
    <lineage>
        <taxon>Bacteria</taxon>
        <taxon>Bacillati</taxon>
        <taxon>Bacillota</taxon>
        <taxon>Bacilli</taxon>
        <taxon>Bacillales</taxon>
        <taxon>Bacillaceae</taxon>
        <taxon>Alkalicoccobacillus</taxon>
    </lineage>
</organism>
<dbReference type="RefSeq" id="WP_251610934.1">
    <property type="nucleotide sequence ID" value="NZ_JAMQJY010000003.1"/>
</dbReference>
<gene>
    <name evidence="4" type="ORF">NDM98_18870</name>
</gene>
<dbReference type="Pfam" id="PF12793">
    <property type="entry name" value="SgrR_N"/>
    <property type="match status" value="1"/>
</dbReference>
<dbReference type="SUPFAM" id="SSF53850">
    <property type="entry name" value="Periplasmic binding protein-like II"/>
    <property type="match status" value="1"/>
</dbReference>
<accession>A0ABT0XPX7</accession>
<evidence type="ECO:0000256" key="1">
    <source>
        <dbReference type="ARBA" id="ARBA00023125"/>
    </source>
</evidence>
<dbReference type="Gene3D" id="3.40.190.10">
    <property type="entry name" value="Periplasmic binding protein-like II"/>
    <property type="match status" value="1"/>
</dbReference>
<dbReference type="InterPro" id="IPR000914">
    <property type="entry name" value="SBP_5_dom"/>
</dbReference>
<evidence type="ECO:0000313" key="5">
    <source>
        <dbReference type="Proteomes" id="UP001203665"/>
    </source>
</evidence>
<evidence type="ECO:0000259" key="3">
    <source>
        <dbReference type="Pfam" id="PF12793"/>
    </source>
</evidence>
<dbReference type="PANTHER" id="PTHR30290">
    <property type="entry name" value="PERIPLASMIC BINDING COMPONENT OF ABC TRANSPORTER"/>
    <property type="match status" value="1"/>
</dbReference>
<dbReference type="Gene3D" id="3.10.105.10">
    <property type="entry name" value="Dipeptide-binding Protein, Domain 3"/>
    <property type="match status" value="1"/>
</dbReference>
<sequence length="573" mass="66887">MHPIDHFKVLCKPFHHVQIGDRVPVSVAELEEIFFCTRRNVILILKKLSHLGWIEWIPGVGRSKQSYLIFQKSLQELLLERIQELFKKEKIREAILLLEELDLTNEWKEEVSGWLNEKLGFHQEVFQGEHKDVLQFPYFRKLSSLDPLKAIRQTELHIIEQIYDGLLKRDANSGEVVAHIAHAWESDESATEWTFYLRKHVLFHDGRELTSQDVRYTLQRLNKAGVWMYTGLHTIVCVDRYTIRLAFSDACPLLPRYLANPQSVIQREDLLDKPIGTGPFRLIAQHSELIEFHAFDQYFAGRPLLDVVRMWILPSFFNESLHQRSDIQFFPFLPSGREEIHQWNQVSRIDLERKVLICHTKKRGFMQDSQVREAVAQSIDSNQLIKELGENRYKSCETLYTEVDKRQADFHDQNLIENIPLTLYTNDTSLNVADAEWLADFLGRKHIALDVVTVPIHDLVQKSVWDKADLILFSMVNLCDRELSYLQFLFGHDGAVLQMFEDELSKQIKALGKEASLEKNPSKILHQIDKLLIDSTSVIPLYKTSQHAFVHPAARGAELDDFGFLQYQKCWFR</sequence>
<protein>
    <submittedName>
        <fullName evidence="4">ABC transporter substrate-binding protein</fullName>
    </submittedName>
</protein>
<dbReference type="InterPro" id="IPR025370">
    <property type="entry name" value="SgrR_HTH_N"/>
</dbReference>
<dbReference type="InterPro" id="IPR039424">
    <property type="entry name" value="SBP_5"/>
</dbReference>
<keyword evidence="1" id="KW-0238">DNA-binding</keyword>
<keyword evidence="5" id="KW-1185">Reference proteome</keyword>
<comment type="caution">
    <text evidence="4">The sequence shown here is derived from an EMBL/GenBank/DDBJ whole genome shotgun (WGS) entry which is preliminary data.</text>
</comment>
<reference evidence="4" key="1">
    <citation type="submission" date="2022-06" db="EMBL/GenBank/DDBJ databases">
        <title>Alkalicoccobacillus porphyridii sp. nov., isolated from a marine red alga, Porphyridium purpureum and reclassification of Shouchella plakortidis and Shouchella gibsonii as Alkalicoccobacillus plakortidis comb. nov. and Alkalicoccobacillus gibsonii comb. nov.</title>
        <authorList>
            <person name="Kim K.H."/>
            <person name="Lee J.K."/>
            <person name="Han D.M."/>
            <person name="Baek J.H."/>
            <person name="Jeon C.O."/>
        </authorList>
    </citation>
    <scope>NUCLEOTIDE SEQUENCE</scope>
    <source>
        <strain evidence="4">DSM 19153</strain>
    </source>
</reference>
<dbReference type="PANTHER" id="PTHR30290:SF72">
    <property type="entry name" value="HTH-TYPE TRANSCRIPTIONAL REGULATOR SGRR"/>
    <property type="match status" value="1"/>
</dbReference>